<evidence type="ECO:0000313" key="2">
    <source>
        <dbReference type="EMBL" id="MBW8640082.1"/>
    </source>
</evidence>
<name>A0AAE2ZUV6_9HYPH</name>
<dbReference type="SUPFAM" id="SSF47616">
    <property type="entry name" value="GST C-terminal domain-like"/>
    <property type="match status" value="1"/>
</dbReference>
<reference evidence="2" key="1">
    <citation type="submission" date="2021-08" db="EMBL/GenBank/DDBJ databases">
        <title>Hoeflea bacterium WL0058 sp. nov., isolated from the sediment.</title>
        <authorList>
            <person name="Wang L."/>
            <person name="Zhang D."/>
        </authorList>
    </citation>
    <scope>NUCLEOTIDE SEQUENCE</scope>
    <source>
        <strain evidence="2">WL0058</strain>
    </source>
</reference>
<dbReference type="InterPro" id="IPR004045">
    <property type="entry name" value="Glutathione_S-Trfase_N"/>
</dbReference>
<dbReference type="CDD" id="cd03046">
    <property type="entry name" value="GST_N_GTT1_like"/>
    <property type="match status" value="1"/>
</dbReference>
<dbReference type="Gene3D" id="1.20.1050.10">
    <property type="match status" value="1"/>
</dbReference>
<dbReference type="PROSITE" id="PS50404">
    <property type="entry name" value="GST_NTER"/>
    <property type="match status" value="1"/>
</dbReference>
<dbReference type="PANTHER" id="PTHR44051:SF21">
    <property type="entry name" value="GLUTATHIONE S-TRANSFERASE FAMILY PROTEIN"/>
    <property type="match status" value="1"/>
</dbReference>
<feature type="domain" description="GST N-terminal" evidence="1">
    <location>
        <begin position="4"/>
        <end position="85"/>
    </location>
</feature>
<dbReference type="SFLD" id="SFLDG00358">
    <property type="entry name" value="Main_(cytGST)"/>
    <property type="match status" value="1"/>
</dbReference>
<dbReference type="InterPro" id="IPR036249">
    <property type="entry name" value="Thioredoxin-like_sf"/>
</dbReference>
<dbReference type="Pfam" id="PF02798">
    <property type="entry name" value="GST_N"/>
    <property type="match status" value="1"/>
</dbReference>
<dbReference type="Gene3D" id="3.40.30.10">
    <property type="entry name" value="Glutaredoxin"/>
    <property type="match status" value="1"/>
</dbReference>
<dbReference type="InterPro" id="IPR040079">
    <property type="entry name" value="Glutathione_S-Trfase"/>
</dbReference>
<dbReference type="EMBL" id="JAICBX010000005">
    <property type="protein sequence ID" value="MBW8640082.1"/>
    <property type="molecule type" value="Genomic_DNA"/>
</dbReference>
<dbReference type="SFLD" id="SFLDG01150">
    <property type="entry name" value="Main.1:_Beta-like"/>
    <property type="match status" value="1"/>
</dbReference>
<evidence type="ECO:0000259" key="1">
    <source>
        <dbReference type="PROSITE" id="PS50404"/>
    </source>
</evidence>
<dbReference type="SUPFAM" id="SSF52833">
    <property type="entry name" value="Thioredoxin-like"/>
    <property type="match status" value="1"/>
</dbReference>
<gene>
    <name evidence="2" type="ORF">K1W69_23005</name>
</gene>
<organism evidence="2 3">
    <name type="scientific">Flavimaribacter sediminis</name>
    <dbReference type="NCBI Taxonomy" id="2865987"/>
    <lineage>
        <taxon>Bacteria</taxon>
        <taxon>Pseudomonadati</taxon>
        <taxon>Pseudomonadota</taxon>
        <taxon>Alphaproteobacteria</taxon>
        <taxon>Hyphomicrobiales</taxon>
        <taxon>Rhizobiaceae</taxon>
        <taxon>Flavimaribacter</taxon>
    </lineage>
</organism>
<keyword evidence="3" id="KW-1185">Reference proteome</keyword>
<sequence>MTASDRVTLYYSPRTRAKGVRVLLEELGAPYDLHALNMAKGEQRAPDYLVINPLGKVPAIRHGDALVTEQSAIYIYLADAFPDAGLALAIGEPDRGAFLRWIVFYSSCFEPALIDKSMGREPPPASRSAYGSFETVIDAIQSNLSAQAFMAGDRFTAADLLWGGALRLMTGFGLVPRTPVFDAYIEKTTSRPSFRKVAEEDEIMAAAHDEEAAGAA</sequence>
<evidence type="ECO:0000313" key="3">
    <source>
        <dbReference type="Proteomes" id="UP001196509"/>
    </source>
</evidence>
<dbReference type="PANTHER" id="PTHR44051">
    <property type="entry name" value="GLUTATHIONE S-TRANSFERASE-RELATED"/>
    <property type="match status" value="1"/>
</dbReference>
<accession>A0AAE2ZUV6</accession>
<protein>
    <submittedName>
        <fullName evidence="2">Glutathione S-transferase family protein</fullName>
    </submittedName>
</protein>
<dbReference type="Proteomes" id="UP001196509">
    <property type="component" value="Unassembled WGS sequence"/>
</dbReference>
<dbReference type="CDD" id="cd03207">
    <property type="entry name" value="GST_C_8"/>
    <property type="match status" value="1"/>
</dbReference>
<dbReference type="SFLD" id="SFLDS00019">
    <property type="entry name" value="Glutathione_Transferase_(cytos"/>
    <property type="match status" value="1"/>
</dbReference>
<dbReference type="RefSeq" id="WP_220230800.1">
    <property type="nucleotide sequence ID" value="NZ_JAICBX010000005.1"/>
</dbReference>
<proteinExistence type="predicted"/>
<comment type="caution">
    <text evidence="2">The sequence shown here is derived from an EMBL/GenBank/DDBJ whole genome shotgun (WGS) entry which is preliminary data.</text>
</comment>
<dbReference type="AlphaFoldDB" id="A0AAE2ZUV6"/>
<dbReference type="InterPro" id="IPR036282">
    <property type="entry name" value="Glutathione-S-Trfase_C_sf"/>
</dbReference>